<evidence type="ECO:0000313" key="1">
    <source>
        <dbReference type="EMBL" id="CAD7457048.1"/>
    </source>
</evidence>
<organism evidence="1">
    <name type="scientific">Timema tahoe</name>
    <dbReference type="NCBI Taxonomy" id="61484"/>
    <lineage>
        <taxon>Eukaryota</taxon>
        <taxon>Metazoa</taxon>
        <taxon>Ecdysozoa</taxon>
        <taxon>Arthropoda</taxon>
        <taxon>Hexapoda</taxon>
        <taxon>Insecta</taxon>
        <taxon>Pterygota</taxon>
        <taxon>Neoptera</taxon>
        <taxon>Polyneoptera</taxon>
        <taxon>Phasmatodea</taxon>
        <taxon>Timematodea</taxon>
        <taxon>Timematoidea</taxon>
        <taxon>Timematidae</taxon>
        <taxon>Timema</taxon>
    </lineage>
</organism>
<dbReference type="AlphaFoldDB" id="A0A7R9IES6"/>
<accession>A0A7R9IES6</accession>
<name>A0A7R9IES6_9NEOP</name>
<dbReference type="GO" id="GO:0004356">
    <property type="term" value="F:glutamine synthetase activity"/>
    <property type="evidence" value="ECO:0007669"/>
    <property type="project" value="InterPro"/>
</dbReference>
<dbReference type="Gene3D" id="3.10.20.70">
    <property type="entry name" value="Glutamine synthetase, N-terminal domain"/>
    <property type="match status" value="1"/>
</dbReference>
<proteinExistence type="predicted"/>
<protein>
    <submittedName>
        <fullName evidence="1">Uncharacterized protein</fullName>
    </submittedName>
</protein>
<sequence>MPPCRNDRRTNLTMSTLRNSPNATLDKTILNKYLSLPQPSNKVQATYIWIDGTGENVRAKDRTLDFLPKSVKGFPSYYRVYRQGTYILPYSFPFVITERESRIEFHLARFSGRTVRGVTLVLDWPADNGDIGVQIPVGSSEDKRAKRQEYILEEGEGGLSIALDPGGYYLHSWGSNHSPLTP</sequence>
<reference evidence="1" key="1">
    <citation type="submission" date="2020-11" db="EMBL/GenBank/DDBJ databases">
        <authorList>
            <person name="Tran Van P."/>
        </authorList>
    </citation>
    <scope>NUCLEOTIDE SEQUENCE</scope>
</reference>
<gene>
    <name evidence="1" type="ORF">TTEB3V08_LOCUS5058</name>
</gene>
<dbReference type="EMBL" id="OE001541">
    <property type="protein sequence ID" value="CAD7457048.1"/>
    <property type="molecule type" value="Genomic_DNA"/>
</dbReference>
<dbReference type="InterPro" id="IPR036651">
    <property type="entry name" value="Gln_synt_N_sf"/>
</dbReference>
<dbReference type="GO" id="GO:0006542">
    <property type="term" value="P:glutamine biosynthetic process"/>
    <property type="evidence" value="ECO:0007669"/>
    <property type="project" value="InterPro"/>
</dbReference>